<name>A0A075WD78_ARCFL</name>
<evidence type="ECO:0000256" key="1">
    <source>
        <dbReference type="ARBA" id="ARBA00006615"/>
    </source>
</evidence>
<dbReference type="InterPro" id="IPR008203">
    <property type="entry name" value="AF2212-like"/>
</dbReference>
<dbReference type="Gene3D" id="4.10.1150.10">
    <property type="entry name" value="AF2212/PG0164-like"/>
    <property type="match status" value="1"/>
</dbReference>
<evidence type="ECO:0000256" key="2">
    <source>
        <dbReference type="ARBA" id="ARBA00022649"/>
    </source>
</evidence>
<evidence type="ECO:0000256" key="3">
    <source>
        <dbReference type="RuleBase" id="RU368051"/>
    </source>
</evidence>
<dbReference type="KEGG" id="afg:AFULGI_00002880"/>
<accession>A0A075WD78</accession>
<dbReference type="Proteomes" id="UP000028501">
    <property type="component" value="Chromosome"/>
</dbReference>
<protein>
    <recommendedName>
        <fullName evidence="3">Antitoxin</fullName>
    </recommendedName>
</protein>
<dbReference type="GeneID" id="24793830"/>
<sequence>MPRVIEVIYENGMFKPLEKVDLPEGSRFKILIEDFSEIDRIHEHVKKIAGEASKEKILELLDEVWI</sequence>
<dbReference type="AlphaFoldDB" id="A0A075WD78"/>
<comment type="function">
    <text evidence="3">Antitoxin component of a type II toxin-antitoxin (TA) system.</text>
</comment>
<reference evidence="4 5" key="1">
    <citation type="submission" date="2013-07" db="EMBL/GenBank/DDBJ databases">
        <title>Genome of Archaeoglobus fulgidus.</title>
        <authorList>
            <person name="Fiebig A."/>
            <person name="Birkeland N.-K."/>
        </authorList>
    </citation>
    <scope>NUCLEOTIDE SEQUENCE [LARGE SCALE GENOMIC DNA]</scope>
    <source>
        <strain evidence="4 5">DSM 8774</strain>
    </source>
</reference>
<evidence type="ECO:0000313" key="5">
    <source>
        <dbReference type="Proteomes" id="UP000028501"/>
    </source>
</evidence>
<gene>
    <name evidence="4" type="ORF">AFULGI_00002880</name>
</gene>
<keyword evidence="2 3" id="KW-1277">Toxin-antitoxin system</keyword>
<evidence type="ECO:0000313" key="4">
    <source>
        <dbReference type="EMBL" id="AIG97114.1"/>
    </source>
</evidence>
<dbReference type="Pfam" id="PF01954">
    <property type="entry name" value="AF2212-like"/>
    <property type="match status" value="1"/>
</dbReference>
<dbReference type="InterPro" id="IPR024069">
    <property type="entry name" value="AF2212-like_dom_sf"/>
</dbReference>
<comment type="similarity">
    <text evidence="1 3">Belongs to the UPF0165 family.</text>
</comment>
<dbReference type="SUPFAM" id="SSF141694">
    <property type="entry name" value="AF2212/PG0164-like"/>
    <property type="match status" value="1"/>
</dbReference>
<dbReference type="EMBL" id="CP006577">
    <property type="protein sequence ID" value="AIG97114.1"/>
    <property type="molecule type" value="Genomic_DNA"/>
</dbReference>
<dbReference type="HOGENOM" id="CLU_200885_3_1_2"/>
<organism evidence="4 5">
    <name type="scientific">Archaeoglobus fulgidus DSM 8774</name>
    <dbReference type="NCBI Taxonomy" id="1344584"/>
    <lineage>
        <taxon>Archaea</taxon>
        <taxon>Methanobacteriati</taxon>
        <taxon>Methanobacteriota</taxon>
        <taxon>Archaeoglobi</taxon>
        <taxon>Archaeoglobales</taxon>
        <taxon>Archaeoglobaceae</taxon>
        <taxon>Archaeoglobus</taxon>
    </lineage>
</organism>
<dbReference type="RefSeq" id="WP_048064209.1">
    <property type="nucleotide sequence ID" value="NZ_CP006577.1"/>
</dbReference>
<proteinExistence type="inferred from homology"/>